<name>A0ABW7RM10_9ACTN</name>
<dbReference type="RefSeq" id="WP_367432319.1">
    <property type="nucleotide sequence ID" value="NZ_CP108413.1"/>
</dbReference>
<evidence type="ECO:0000256" key="1">
    <source>
        <dbReference type="SAM" id="MobiDB-lite"/>
    </source>
</evidence>
<gene>
    <name evidence="2" type="ORF">ACH4GP_32920</name>
</gene>
<feature type="compositionally biased region" description="Pro residues" evidence="1">
    <location>
        <begin position="76"/>
        <end position="96"/>
    </location>
</feature>
<comment type="caution">
    <text evidence="2">The sequence shown here is derived from an EMBL/GenBank/DDBJ whole genome shotgun (WGS) entry which is preliminary data.</text>
</comment>
<feature type="region of interest" description="Disordered" evidence="1">
    <location>
        <begin position="72"/>
        <end position="96"/>
    </location>
</feature>
<reference evidence="2 3" key="1">
    <citation type="submission" date="2024-10" db="EMBL/GenBank/DDBJ databases">
        <title>The Natural Products Discovery Center: Release of the First 8490 Sequenced Strains for Exploring Actinobacteria Biosynthetic Diversity.</title>
        <authorList>
            <person name="Kalkreuter E."/>
            <person name="Kautsar S.A."/>
            <person name="Yang D."/>
            <person name="Bader C.D."/>
            <person name="Teijaro C.N."/>
            <person name="Fluegel L."/>
            <person name="Davis C.M."/>
            <person name="Simpson J.R."/>
            <person name="Lauterbach L."/>
            <person name="Steele A.D."/>
            <person name="Gui C."/>
            <person name="Meng S."/>
            <person name="Li G."/>
            <person name="Viehrig K."/>
            <person name="Ye F."/>
            <person name="Su P."/>
            <person name="Kiefer A.F."/>
            <person name="Nichols A."/>
            <person name="Cepeda A.J."/>
            <person name="Yan W."/>
            <person name="Fan B."/>
            <person name="Jiang Y."/>
            <person name="Adhikari A."/>
            <person name="Zheng C.-J."/>
            <person name="Schuster L."/>
            <person name="Cowan T.M."/>
            <person name="Smanski M.J."/>
            <person name="Chevrette M.G."/>
            <person name="De Carvalho L.P.S."/>
            <person name="Shen B."/>
        </authorList>
    </citation>
    <scope>NUCLEOTIDE SEQUENCE [LARGE SCALE GENOMIC DNA]</scope>
    <source>
        <strain evidence="2 3">NPDC018013</strain>
    </source>
</reference>
<dbReference type="EMBL" id="JBIRGH010000029">
    <property type="protein sequence ID" value="MFH8589126.1"/>
    <property type="molecule type" value="Genomic_DNA"/>
</dbReference>
<sequence length="96" mass="10213">MDATQQYMLDAYRAAQTGAGAPPLPAAGTVRTAREIHQWHRFQAVVTDPADRLPGRARRAARAVAAFLAGYLGPRRPLPPPAPTPAAPPPTPTTDH</sequence>
<organism evidence="2 3">
    <name type="scientific">Streptomyces celluloflavus</name>
    <dbReference type="NCBI Taxonomy" id="58344"/>
    <lineage>
        <taxon>Bacteria</taxon>
        <taxon>Bacillati</taxon>
        <taxon>Actinomycetota</taxon>
        <taxon>Actinomycetes</taxon>
        <taxon>Kitasatosporales</taxon>
        <taxon>Streptomycetaceae</taxon>
        <taxon>Streptomyces</taxon>
    </lineage>
</organism>
<protein>
    <submittedName>
        <fullName evidence="2">Uncharacterized protein</fullName>
    </submittedName>
</protein>
<dbReference type="Proteomes" id="UP001610990">
    <property type="component" value="Unassembled WGS sequence"/>
</dbReference>
<proteinExistence type="predicted"/>
<evidence type="ECO:0000313" key="3">
    <source>
        <dbReference type="Proteomes" id="UP001610990"/>
    </source>
</evidence>
<evidence type="ECO:0000313" key="2">
    <source>
        <dbReference type="EMBL" id="MFH8589126.1"/>
    </source>
</evidence>
<keyword evidence="3" id="KW-1185">Reference proteome</keyword>
<accession>A0ABW7RM10</accession>